<dbReference type="InterPro" id="IPR036805">
    <property type="entry name" value="Tscrpt_elong_fac_GreA/B_N_sf"/>
</dbReference>
<reference evidence="10" key="1">
    <citation type="submission" date="2020-05" db="EMBL/GenBank/DDBJ databases">
        <authorList>
            <person name="Chiriac C."/>
            <person name="Salcher M."/>
            <person name="Ghai R."/>
            <person name="Kavagutti S V."/>
        </authorList>
    </citation>
    <scope>NUCLEOTIDE SEQUENCE</scope>
</reference>
<name>A0A6J6QEF4_9ZZZZ</name>
<dbReference type="GO" id="GO:0003677">
    <property type="term" value="F:DNA binding"/>
    <property type="evidence" value="ECO:0007669"/>
    <property type="project" value="UniProtKB-KW"/>
</dbReference>
<proteinExistence type="inferred from homology"/>
<dbReference type="SUPFAM" id="SSF54534">
    <property type="entry name" value="FKBP-like"/>
    <property type="match status" value="1"/>
</dbReference>
<dbReference type="InterPro" id="IPR001437">
    <property type="entry name" value="Tscrpt_elong_fac_GreA/B_C"/>
</dbReference>
<evidence type="ECO:0000256" key="5">
    <source>
        <dbReference type="ARBA" id="ARBA00023163"/>
    </source>
</evidence>
<evidence type="ECO:0000259" key="8">
    <source>
        <dbReference type="Pfam" id="PF01272"/>
    </source>
</evidence>
<dbReference type="InterPro" id="IPR036953">
    <property type="entry name" value="GreA/GreB_C_sf"/>
</dbReference>
<dbReference type="PROSITE" id="PS00829">
    <property type="entry name" value="GREAB_1"/>
    <property type="match status" value="1"/>
</dbReference>
<evidence type="ECO:0000256" key="6">
    <source>
        <dbReference type="ARBA" id="ARBA00024916"/>
    </source>
</evidence>
<dbReference type="HAMAP" id="MF_00105">
    <property type="entry name" value="GreA_GreB"/>
    <property type="match status" value="1"/>
</dbReference>
<dbReference type="EMBL" id="CAEZXS010000168">
    <property type="protein sequence ID" value="CAB4707813.1"/>
    <property type="molecule type" value="Genomic_DNA"/>
</dbReference>
<dbReference type="GO" id="GO:0006354">
    <property type="term" value="P:DNA-templated transcription elongation"/>
    <property type="evidence" value="ECO:0007669"/>
    <property type="project" value="TreeGrafter"/>
</dbReference>
<evidence type="ECO:0000256" key="7">
    <source>
        <dbReference type="ARBA" id="ARBA00030776"/>
    </source>
</evidence>
<evidence type="ECO:0000313" key="10">
    <source>
        <dbReference type="EMBL" id="CAB4707813.1"/>
    </source>
</evidence>
<protein>
    <recommendedName>
        <fullName evidence="2">Transcription elongation factor GreA</fullName>
    </recommendedName>
    <alternativeName>
        <fullName evidence="7">Transcript cleavage factor GreA</fullName>
    </alternativeName>
</protein>
<evidence type="ECO:0000256" key="4">
    <source>
        <dbReference type="ARBA" id="ARBA00023125"/>
    </source>
</evidence>
<accession>A0A6J6QEF4</accession>
<comment type="similarity">
    <text evidence="1">Belongs to the GreA/GreB family.</text>
</comment>
<dbReference type="Pfam" id="PF01272">
    <property type="entry name" value="GreA_GreB"/>
    <property type="match status" value="1"/>
</dbReference>
<gene>
    <name evidence="10" type="ORF">UFOPK2582_01268</name>
</gene>
<dbReference type="InterPro" id="IPR018151">
    <property type="entry name" value="TF_GreA/GreB_CS"/>
</dbReference>
<dbReference type="FunFam" id="1.10.287.180:FF:000001">
    <property type="entry name" value="Transcription elongation factor GreA"/>
    <property type="match status" value="1"/>
</dbReference>
<dbReference type="Pfam" id="PF03449">
    <property type="entry name" value="GreA_GreB_N"/>
    <property type="match status" value="1"/>
</dbReference>
<dbReference type="InterPro" id="IPR023459">
    <property type="entry name" value="Tscrpt_elong_fac_GreA/B_fam"/>
</dbReference>
<dbReference type="PANTHER" id="PTHR30437:SF4">
    <property type="entry name" value="TRANSCRIPTION ELONGATION FACTOR GREA"/>
    <property type="match status" value="1"/>
</dbReference>
<comment type="function">
    <text evidence="6">Necessary for efficient RNA polymerase transcription elongation past template-encoded arresting sites. The arresting sites in DNA have the property of trapping a certain fraction of elongating RNA polymerases that pass through, resulting in locked ternary complexes. Cleavage of the nascent transcript by cleavage factors such as GreA or GreB allows the resumption of elongation from the new 3'terminus. GreA releases sequences of 2 to 3 nucleotides.</text>
</comment>
<organism evidence="10">
    <name type="scientific">freshwater metagenome</name>
    <dbReference type="NCBI Taxonomy" id="449393"/>
    <lineage>
        <taxon>unclassified sequences</taxon>
        <taxon>metagenomes</taxon>
        <taxon>ecological metagenomes</taxon>
    </lineage>
</organism>
<sequence length="156" mass="17378">MAQTHELSQAAYDRLVEELEYLRTHGRIELADKIERAREHGDLKENAEYHAAKEEKAKMEGRVAQLFGILENYTIVDNSDSTTVVSGSIVLLKYSDEEDDEAERYLVGSIEERRDDVHLVSPTSPLGEKLLGSMIGASISYDSPGGKLEVVLLAIE</sequence>
<dbReference type="PIRSF" id="PIRSF006092">
    <property type="entry name" value="GreA_GreB"/>
    <property type="match status" value="1"/>
</dbReference>
<dbReference type="Gene3D" id="3.10.50.30">
    <property type="entry name" value="Transcription elongation factor, GreA/GreB, C-terminal domain"/>
    <property type="match status" value="1"/>
</dbReference>
<keyword evidence="4" id="KW-0238">DNA-binding</keyword>
<feature type="domain" description="Transcription elongation factor GreA/GreB C-terminal" evidence="8">
    <location>
        <begin position="82"/>
        <end position="156"/>
    </location>
</feature>
<keyword evidence="3" id="KW-0805">Transcription regulation</keyword>
<evidence type="ECO:0000256" key="3">
    <source>
        <dbReference type="ARBA" id="ARBA00023015"/>
    </source>
</evidence>
<dbReference type="GO" id="GO:0032784">
    <property type="term" value="P:regulation of DNA-templated transcription elongation"/>
    <property type="evidence" value="ECO:0007669"/>
    <property type="project" value="InterPro"/>
</dbReference>
<evidence type="ECO:0000256" key="1">
    <source>
        <dbReference type="ARBA" id="ARBA00008213"/>
    </source>
</evidence>
<dbReference type="GO" id="GO:0070063">
    <property type="term" value="F:RNA polymerase binding"/>
    <property type="evidence" value="ECO:0007669"/>
    <property type="project" value="InterPro"/>
</dbReference>
<evidence type="ECO:0000256" key="2">
    <source>
        <dbReference type="ARBA" id="ARBA00013729"/>
    </source>
</evidence>
<dbReference type="InterPro" id="IPR022691">
    <property type="entry name" value="Tscrpt_elong_fac_GreA/B_N"/>
</dbReference>
<feature type="domain" description="Transcription elongation factor GreA/GreB N-terminal" evidence="9">
    <location>
        <begin position="7"/>
        <end position="75"/>
    </location>
</feature>
<dbReference type="Gene3D" id="1.10.287.180">
    <property type="entry name" value="Transcription elongation factor, GreA/GreB, N-terminal domain"/>
    <property type="match status" value="1"/>
</dbReference>
<dbReference type="AlphaFoldDB" id="A0A6J6QEF4"/>
<dbReference type="SUPFAM" id="SSF46557">
    <property type="entry name" value="GreA transcript cleavage protein, N-terminal domain"/>
    <property type="match status" value="1"/>
</dbReference>
<dbReference type="PANTHER" id="PTHR30437">
    <property type="entry name" value="TRANSCRIPTION ELONGATION FACTOR GREA"/>
    <property type="match status" value="1"/>
</dbReference>
<dbReference type="InterPro" id="IPR028624">
    <property type="entry name" value="Tscrpt_elong_fac_GreA/B"/>
</dbReference>
<evidence type="ECO:0000259" key="9">
    <source>
        <dbReference type="Pfam" id="PF03449"/>
    </source>
</evidence>
<keyword evidence="5" id="KW-0804">Transcription</keyword>